<evidence type="ECO:0000313" key="2">
    <source>
        <dbReference type="EMBL" id="RNF21344.1"/>
    </source>
</evidence>
<feature type="compositionally biased region" description="Basic and acidic residues" evidence="1">
    <location>
        <begin position="1"/>
        <end position="17"/>
    </location>
</feature>
<evidence type="ECO:0000313" key="3">
    <source>
        <dbReference type="Proteomes" id="UP000284403"/>
    </source>
</evidence>
<sequence>MTHDSRGTTSEGEKEPRTAPTAIVLASTPHAIQENRCRRSTGSTINRKRRFSEVGDGGSAACPILVERQLSFETDDVAVAHTPSEQSTRRLLDGTVESDQTRQKPPPGWGREAARYFD</sequence>
<dbReference type="AlphaFoldDB" id="A0A422PUE5"/>
<feature type="region of interest" description="Disordered" evidence="1">
    <location>
        <begin position="81"/>
        <end position="118"/>
    </location>
</feature>
<name>A0A422PUE5_9TRYP</name>
<organism evidence="2 3">
    <name type="scientific">Trypanosoma conorhini</name>
    <dbReference type="NCBI Taxonomy" id="83891"/>
    <lineage>
        <taxon>Eukaryota</taxon>
        <taxon>Discoba</taxon>
        <taxon>Euglenozoa</taxon>
        <taxon>Kinetoplastea</taxon>
        <taxon>Metakinetoplastina</taxon>
        <taxon>Trypanosomatida</taxon>
        <taxon>Trypanosomatidae</taxon>
        <taxon>Trypanosoma</taxon>
    </lineage>
</organism>
<dbReference type="Proteomes" id="UP000284403">
    <property type="component" value="Unassembled WGS sequence"/>
</dbReference>
<accession>A0A422PUE5</accession>
<reference evidence="2 3" key="1">
    <citation type="journal article" date="2018" name="BMC Genomics">
        <title>Genomic comparison of Trypanosoma conorhini and Trypanosoma rangeli to Trypanosoma cruzi strains of high and low virulence.</title>
        <authorList>
            <person name="Bradwell K.R."/>
            <person name="Koparde V.N."/>
            <person name="Matveyev A.V."/>
            <person name="Serrano M.G."/>
            <person name="Alves J.M."/>
            <person name="Parikh H."/>
            <person name="Huang B."/>
            <person name="Lee V."/>
            <person name="Espinosa-Alvarez O."/>
            <person name="Ortiz P.A."/>
            <person name="Costa-Martins A.G."/>
            <person name="Teixeira M.M."/>
            <person name="Buck G.A."/>
        </authorList>
    </citation>
    <scope>NUCLEOTIDE SEQUENCE [LARGE SCALE GENOMIC DNA]</scope>
    <source>
        <strain evidence="2 3">025E</strain>
    </source>
</reference>
<dbReference type="EMBL" id="MKKU01000159">
    <property type="protein sequence ID" value="RNF21344.1"/>
    <property type="molecule type" value="Genomic_DNA"/>
</dbReference>
<feature type="region of interest" description="Disordered" evidence="1">
    <location>
        <begin position="1"/>
        <end position="22"/>
    </location>
</feature>
<gene>
    <name evidence="2" type="ORF">Tco025E_03525</name>
</gene>
<dbReference type="OrthoDB" id="267291at2759"/>
<keyword evidence="3" id="KW-1185">Reference proteome</keyword>
<evidence type="ECO:0000256" key="1">
    <source>
        <dbReference type="SAM" id="MobiDB-lite"/>
    </source>
</evidence>
<dbReference type="RefSeq" id="XP_029229501.1">
    <property type="nucleotide sequence ID" value="XM_029370443.1"/>
</dbReference>
<comment type="caution">
    <text evidence="2">The sequence shown here is derived from an EMBL/GenBank/DDBJ whole genome shotgun (WGS) entry which is preliminary data.</text>
</comment>
<proteinExistence type="predicted"/>
<dbReference type="GeneID" id="40317136"/>
<feature type="non-terminal residue" evidence="2">
    <location>
        <position position="118"/>
    </location>
</feature>
<protein>
    <submittedName>
        <fullName evidence="2">Uncharacterized protein</fullName>
    </submittedName>
</protein>